<dbReference type="Proteomes" id="UP000184533">
    <property type="component" value="Unassembled WGS sequence"/>
</dbReference>
<reference evidence="2 4" key="1">
    <citation type="submission" date="2015-03" db="EMBL/GenBank/DDBJ databases">
        <authorList>
            <person name="Hassan Y.I."/>
            <person name="Lepp D."/>
            <person name="Zhou T."/>
        </authorList>
    </citation>
    <scope>NUCLEOTIDE SEQUENCE [LARGE SCALE GENOMIC DNA]</scope>
    <source>
        <strain evidence="2 4">DSM 17137</strain>
    </source>
</reference>
<keyword evidence="1" id="KW-0732">Signal</keyword>
<dbReference type="OrthoDB" id="7948896at2"/>
<dbReference type="STRING" id="1121477.SAMN02745223_03351"/>
<evidence type="ECO:0000313" key="4">
    <source>
        <dbReference type="Proteomes" id="UP000033608"/>
    </source>
</evidence>
<name>A0A0F5L1Z2_9HYPH</name>
<accession>A0A0F5L1Z2</accession>
<dbReference type="Proteomes" id="UP000033608">
    <property type="component" value="Unassembled WGS sequence"/>
</dbReference>
<feature type="signal peptide" evidence="1">
    <location>
        <begin position="1"/>
        <end position="25"/>
    </location>
</feature>
<evidence type="ECO:0000313" key="5">
    <source>
        <dbReference type="Proteomes" id="UP000184533"/>
    </source>
</evidence>
<sequence length="201" mass="21036">MKLNLIGRLVGVLLLSAGLAGCLDASVDVAVTSETTAKATMTQVMGADFYSMVKVSGENAKASKDEDEFCAEGKLTEAADGSATCTITEEGRFADLTMGNDQQTITFTSAGPGLVRVALPTADMKAEIGAGDDMDAETRQMIEAFFSGHAVTIRFSGAAVVETNMTLAADKRSAEQVIPFLDLINGAPDMPDELFAVVRVP</sequence>
<dbReference type="RefSeq" id="WP_046137084.1">
    <property type="nucleotide sequence ID" value="NZ_FQVC01000012.1"/>
</dbReference>
<evidence type="ECO:0008006" key="6">
    <source>
        <dbReference type="Google" id="ProtNLM"/>
    </source>
</evidence>
<dbReference type="PATRIC" id="fig|1121477.3.peg.816"/>
<dbReference type="AlphaFoldDB" id="A0A0F5L1Z2"/>
<feature type="chain" id="PRO_5015038198" description="Lipoprotein" evidence="1">
    <location>
        <begin position="26"/>
        <end position="201"/>
    </location>
</feature>
<evidence type="ECO:0000256" key="1">
    <source>
        <dbReference type="SAM" id="SignalP"/>
    </source>
</evidence>
<organism evidence="2 4">
    <name type="scientific">Devosia limi DSM 17137</name>
    <dbReference type="NCBI Taxonomy" id="1121477"/>
    <lineage>
        <taxon>Bacteria</taxon>
        <taxon>Pseudomonadati</taxon>
        <taxon>Pseudomonadota</taxon>
        <taxon>Alphaproteobacteria</taxon>
        <taxon>Hyphomicrobiales</taxon>
        <taxon>Devosiaceae</taxon>
        <taxon>Devosia</taxon>
    </lineage>
</organism>
<keyword evidence="4" id="KW-1185">Reference proteome</keyword>
<gene>
    <name evidence="3" type="ORF">SAMN02745223_03351</name>
    <name evidence="2" type="ORF">VW29_20160</name>
</gene>
<dbReference type="EMBL" id="FQVC01000012">
    <property type="protein sequence ID" value="SHF70962.1"/>
    <property type="molecule type" value="Genomic_DNA"/>
</dbReference>
<dbReference type="PROSITE" id="PS51257">
    <property type="entry name" value="PROKAR_LIPOPROTEIN"/>
    <property type="match status" value="1"/>
</dbReference>
<proteinExistence type="predicted"/>
<evidence type="ECO:0000313" key="2">
    <source>
        <dbReference type="EMBL" id="KKB76388.1"/>
    </source>
</evidence>
<dbReference type="EMBL" id="LAJF01000152">
    <property type="protein sequence ID" value="KKB76388.1"/>
    <property type="molecule type" value="Genomic_DNA"/>
</dbReference>
<evidence type="ECO:0000313" key="3">
    <source>
        <dbReference type="EMBL" id="SHF70962.1"/>
    </source>
</evidence>
<reference evidence="3 5" key="2">
    <citation type="submission" date="2016-11" db="EMBL/GenBank/DDBJ databases">
        <authorList>
            <person name="Jaros S."/>
            <person name="Januszkiewicz K."/>
            <person name="Wedrychowicz H."/>
        </authorList>
    </citation>
    <scope>NUCLEOTIDE SEQUENCE [LARGE SCALE GENOMIC DNA]</scope>
    <source>
        <strain evidence="3 5">DSM 17137</strain>
    </source>
</reference>
<protein>
    <recommendedName>
        <fullName evidence="6">Lipoprotein</fullName>
    </recommendedName>
</protein>